<comment type="caution">
    <text evidence="4">The sequence shown here is derived from an EMBL/GenBank/DDBJ whole genome shotgun (WGS) entry which is preliminary data.</text>
</comment>
<dbReference type="Gene3D" id="3.40.50.1980">
    <property type="entry name" value="Nitrogenase molybdenum iron protein domain"/>
    <property type="match status" value="2"/>
</dbReference>
<gene>
    <name evidence="4" type="ORF">ENS06_14575</name>
</gene>
<dbReference type="Pfam" id="PF01497">
    <property type="entry name" value="Peripla_BP_2"/>
    <property type="match status" value="1"/>
</dbReference>
<reference evidence="4" key="1">
    <citation type="journal article" date="2020" name="mSystems">
        <title>Genome- and Community-Level Interaction Insights into Carbon Utilization and Element Cycling Functions of Hydrothermarchaeota in Hydrothermal Sediment.</title>
        <authorList>
            <person name="Zhou Z."/>
            <person name="Liu Y."/>
            <person name="Xu W."/>
            <person name="Pan J."/>
            <person name="Luo Z.H."/>
            <person name="Li M."/>
        </authorList>
    </citation>
    <scope>NUCLEOTIDE SEQUENCE [LARGE SCALE GENOMIC DNA]</scope>
    <source>
        <strain evidence="4">SpSt-456</strain>
    </source>
</reference>
<dbReference type="PANTHER" id="PTHR30535">
    <property type="entry name" value="VITAMIN B12-BINDING PROTEIN"/>
    <property type="match status" value="1"/>
</dbReference>
<dbReference type="InterPro" id="IPR002491">
    <property type="entry name" value="ABC_transptr_periplasmic_BD"/>
</dbReference>
<accession>A0A832A3J0</accession>
<organism evidence="4">
    <name type="scientific">Desulfacinum infernum</name>
    <dbReference type="NCBI Taxonomy" id="35837"/>
    <lineage>
        <taxon>Bacteria</taxon>
        <taxon>Pseudomonadati</taxon>
        <taxon>Thermodesulfobacteriota</taxon>
        <taxon>Syntrophobacteria</taxon>
        <taxon>Syntrophobacterales</taxon>
        <taxon>Syntrophobacteraceae</taxon>
        <taxon>Desulfacinum</taxon>
    </lineage>
</organism>
<dbReference type="PANTHER" id="PTHR30535:SF34">
    <property type="entry name" value="MOLYBDATE-BINDING PROTEIN MOLA"/>
    <property type="match status" value="1"/>
</dbReference>
<evidence type="ECO:0000313" key="4">
    <source>
        <dbReference type="EMBL" id="HFK98535.1"/>
    </source>
</evidence>
<dbReference type="AlphaFoldDB" id="A0A832A3J0"/>
<dbReference type="SUPFAM" id="SSF53807">
    <property type="entry name" value="Helical backbone' metal receptor"/>
    <property type="match status" value="1"/>
</dbReference>
<protein>
    <submittedName>
        <fullName evidence="4">ABC transporter substrate-binding protein</fullName>
    </submittedName>
</protein>
<sequence length="318" mass="34141">MRRIFVSRPSHSGTWFAASVVSLVLGMLLGAAQAAVEVVDDTGRTVRLEAPARRVIPLYGAFAEMLYAIGAGSAVAGRTQADTYPPEITRLPSVGTHMRPNVEMILGLKPDLVVQSASRRSADPETARLAEAGIPVVVFAPRDFDGVFSAMERLGILTGTAENARRVVEDLRRRLDAVRSRCAGVSERPRLVFEIRADPLAVAGRGGMPQAVMEAVGAVNAVALPDPIVQTSVENILALDPDGYIVQKGPMNPSPGLPQQRPHFDRLRAVRSGRVFMVDEALYSRPGPRAVEAAEDLARRLYPSVFPSSEPNPAALPP</sequence>
<dbReference type="NCBIfam" id="NF038402">
    <property type="entry name" value="TroA_like"/>
    <property type="match status" value="1"/>
</dbReference>
<feature type="domain" description="Fe/B12 periplasmic-binding" evidence="3">
    <location>
        <begin position="54"/>
        <end position="305"/>
    </location>
</feature>
<dbReference type="EMBL" id="DSTK01000040">
    <property type="protein sequence ID" value="HFK98535.1"/>
    <property type="molecule type" value="Genomic_DNA"/>
</dbReference>
<keyword evidence="2" id="KW-0175">Coiled coil</keyword>
<proteinExistence type="predicted"/>
<feature type="coiled-coil region" evidence="2">
    <location>
        <begin position="161"/>
        <end position="188"/>
    </location>
</feature>
<keyword evidence="1" id="KW-0732">Signal</keyword>
<evidence type="ECO:0000256" key="2">
    <source>
        <dbReference type="SAM" id="Coils"/>
    </source>
</evidence>
<evidence type="ECO:0000259" key="3">
    <source>
        <dbReference type="PROSITE" id="PS50983"/>
    </source>
</evidence>
<evidence type="ECO:0000256" key="1">
    <source>
        <dbReference type="ARBA" id="ARBA00022729"/>
    </source>
</evidence>
<dbReference type="PROSITE" id="PS50983">
    <property type="entry name" value="FE_B12_PBP"/>
    <property type="match status" value="1"/>
</dbReference>
<name>A0A832A3J0_9BACT</name>
<dbReference type="InterPro" id="IPR054828">
    <property type="entry name" value="Vit_B12_bind_prot"/>
</dbReference>
<dbReference type="InterPro" id="IPR050902">
    <property type="entry name" value="ABC_Transporter_SBP"/>
</dbReference>